<evidence type="ECO:0000313" key="3">
    <source>
        <dbReference type="Proteomes" id="UP001634394"/>
    </source>
</evidence>
<feature type="non-terminal residue" evidence="2">
    <location>
        <position position="144"/>
    </location>
</feature>
<protein>
    <submittedName>
        <fullName evidence="2">Uncharacterized protein</fullName>
    </submittedName>
</protein>
<sequence>MKEQHIFGGLQRPTETDRWHTAGQGLNRFPLKKNKLSQWKLAGNVRVFYHWVCNLVNNQVWAKNWCKLPTQILIVLGWGSGLAETDWGLVFRDCFGPGELGEKWTKIKRKQVVPKKGFLISFPIFSLTLCPAYWYVRIGNLFDY</sequence>
<name>A0ABD3T3G7_SINWO</name>
<organism evidence="2 3">
    <name type="scientific">Sinanodonta woodiana</name>
    <name type="common">Chinese pond mussel</name>
    <name type="synonym">Anodonta woodiana</name>
    <dbReference type="NCBI Taxonomy" id="1069815"/>
    <lineage>
        <taxon>Eukaryota</taxon>
        <taxon>Metazoa</taxon>
        <taxon>Spiralia</taxon>
        <taxon>Lophotrochozoa</taxon>
        <taxon>Mollusca</taxon>
        <taxon>Bivalvia</taxon>
        <taxon>Autobranchia</taxon>
        <taxon>Heteroconchia</taxon>
        <taxon>Palaeoheterodonta</taxon>
        <taxon>Unionida</taxon>
        <taxon>Unionoidea</taxon>
        <taxon>Unionidae</taxon>
        <taxon>Unioninae</taxon>
        <taxon>Sinanodonta</taxon>
    </lineage>
</organism>
<evidence type="ECO:0000256" key="1">
    <source>
        <dbReference type="SAM" id="Phobius"/>
    </source>
</evidence>
<reference evidence="2 3" key="1">
    <citation type="submission" date="2024-11" db="EMBL/GenBank/DDBJ databases">
        <title>Chromosome-level genome assembly of the freshwater bivalve Anodonta woodiana.</title>
        <authorList>
            <person name="Chen X."/>
        </authorList>
    </citation>
    <scope>NUCLEOTIDE SEQUENCE [LARGE SCALE GENOMIC DNA]</scope>
    <source>
        <strain evidence="2">MN2024</strain>
        <tissue evidence="2">Gills</tissue>
    </source>
</reference>
<accession>A0ABD3T3G7</accession>
<keyword evidence="1" id="KW-0472">Membrane</keyword>
<feature type="transmembrane region" description="Helical" evidence="1">
    <location>
        <begin position="117"/>
        <end position="136"/>
    </location>
</feature>
<dbReference type="EMBL" id="JBJQND010000019">
    <property type="protein sequence ID" value="KAL3831464.1"/>
    <property type="molecule type" value="Genomic_DNA"/>
</dbReference>
<keyword evidence="1" id="KW-0812">Transmembrane</keyword>
<gene>
    <name evidence="2" type="ORF">ACJMK2_023209</name>
</gene>
<dbReference type="AlphaFoldDB" id="A0ABD3T3G7"/>
<proteinExistence type="predicted"/>
<keyword evidence="3" id="KW-1185">Reference proteome</keyword>
<keyword evidence="1" id="KW-1133">Transmembrane helix</keyword>
<comment type="caution">
    <text evidence="2">The sequence shown here is derived from an EMBL/GenBank/DDBJ whole genome shotgun (WGS) entry which is preliminary data.</text>
</comment>
<evidence type="ECO:0000313" key="2">
    <source>
        <dbReference type="EMBL" id="KAL3831464.1"/>
    </source>
</evidence>
<dbReference type="Proteomes" id="UP001634394">
    <property type="component" value="Unassembled WGS sequence"/>
</dbReference>